<name>A0A2D2Q2L7_PARLV</name>
<dbReference type="Pfam" id="PF01584">
    <property type="entry name" value="CheW"/>
    <property type="match status" value="2"/>
</dbReference>
<dbReference type="PROSITE" id="PS50851">
    <property type="entry name" value="CHEW"/>
    <property type="match status" value="2"/>
</dbReference>
<evidence type="ECO:0000259" key="1">
    <source>
        <dbReference type="PROSITE" id="PS50851"/>
    </source>
</evidence>
<accession>A0A2D2Q2L7</accession>
<dbReference type="SUPFAM" id="SSF50341">
    <property type="entry name" value="CheW-like"/>
    <property type="match status" value="2"/>
</dbReference>
<protein>
    <recommendedName>
        <fullName evidence="1">CheW-like domain-containing protein</fullName>
    </recommendedName>
</protein>
<keyword evidence="3" id="KW-1185">Reference proteome</keyword>
<feature type="domain" description="CheW-like" evidence="1">
    <location>
        <begin position="1"/>
        <end position="142"/>
    </location>
</feature>
<dbReference type="GO" id="GO:0006935">
    <property type="term" value="P:chemotaxis"/>
    <property type="evidence" value="ECO:0007669"/>
    <property type="project" value="InterPro"/>
</dbReference>
<dbReference type="Gene3D" id="2.40.50.180">
    <property type="entry name" value="CheA-289, Domain 4"/>
    <property type="match status" value="2"/>
</dbReference>
<reference evidence="2 3" key="1">
    <citation type="submission" date="2016-11" db="EMBL/GenBank/DDBJ databases">
        <title>Complete genome sequence of thermophilic cyanobacteria strain Synechococcus sp. PCC6715.</title>
        <authorList>
            <person name="Tang J."/>
            <person name="Daroch M."/>
            <person name="Liang Y."/>
            <person name="Jiang D."/>
            <person name="Shah M."/>
        </authorList>
    </citation>
    <scope>NUCLEOTIDE SEQUENCE [LARGE SCALE GENOMIC DNA]</scope>
    <source>
        <strain evidence="2 3">PCC 6715</strain>
    </source>
</reference>
<evidence type="ECO:0000313" key="2">
    <source>
        <dbReference type="EMBL" id="ATS18744.1"/>
    </source>
</evidence>
<gene>
    <name evidence="2" type="ORF">BRW62_08270</name>
</gene>
<dbReference type="RefSeq" id="WP_099799086.1">
    <property type="nucleotide sequence ID" value="NZ_CP018092.1"/>
</dbReference>
<dbReference type="AlphaFoldDB" id="A0A2D2Q2L7"/>
<sequence>MDYLKLRSQGLSCVLPLPVVEELINLPELATIPEAPVDIIGVMNVRGELVPVMHLGCRLGMTHPRCQETDVVILMAACGLRFGVLVNHVEDVVAIAPEDLLPEPDYGHLSAVNTAFVAGVARVHDELAIVINVERLIREPAAVANFASSVSEPDLESSAYHDFYARYWPTATPAQQALLKERQQHLSRSHEQTNEADERLSVGVFELAGELFAVPVTEIQQFIDLDRVAPIPGAPPFIVGHLHLQGNVIPLLDIREPLRLTRSPLPLKKAMVVSVNAMMTAILIQDIQTIMTYDYQQVQLSSFLSAHDNGHVGSIIQGSHVIKLLNLKQLLSKMMPSLAAA</sequence>
<organism evidence="2 3">
    <name type="scientific">Parathermosynechococcus lividus PCC 6715</name>
    <dbReference type="NCBI Taxonomy" id="1917166"/>
    <lineage>
        <taxon>Bacteria</taxon>
        <taxon>Bacillati</taxon>
        <taxon>Cyanobacteriota</taxon>
        <taxon>Cyanophyceae</taxon>
        <taxon>Acaryochloridales</taxon>
        <taxon>Thermosynechococcaceae</taxon>
        <taxon>Parathermosynechococcus</taxon>
    </lineage>
</organism>
<proteinExistence type="predicted"/>
<dbReference type="KEGG" id="slw:BRW62_08270"/>
<dbReference type="Gene3D" id="2.30.30.40">
    <property type="entry name" value="SH3 Domains"/>
    <property type="match status" value="2"/>
</dbReference>
<dbReference type="PANTHER" id="PTHR22617">
    <property type="entry name" value="CHEMOTAXIS SENSOR HISTIDINE KINASE-RELATED"/>
    <property type="match status" value="1"/>
</dbReference>
<dbReference type="InterPro" id="IPR002545">
    <property type="entry name" value="CheW-lke_dom"/>
</dbReference>
<dbReference type="EMBL" id="CP018092">
    <property type="protein sequence ID" value="ATS18744.1"/>
    <property type="molecule type" value="Genomic_DNA"/>
</dbReference>
<dbReference type="PANTHER" id="PTHR22617:SF23">
    <property type="entry name" value="CHEMOTAXIS PROTEIN CHEW"/>
    <property type="match status" value="1"/>
</dbReference>
<dbReference type="SMART" id="SM00260">
    <property type="entry name" value="CheW"/>
    <property type="match status" value="2"/>
</dbReference>
<dbReference type="GO" id="GO:0007165">
    <property type="term" value="P:signal transduction"/>
    <property type="evidence" value="ECO:0007669"/>
    <property type="project" value="InterPro"/>
</dbReference>
<dbReference type="InterPro" id="IPR036061">
    <property type="entry name" value="CheW-like_dom_sf"/>
</dbReference>
<dbReference type="OrthoDB" id="9794382at2"/>
<reference evidence="3" key="2">
    <citation type="journal article" date="2022" name="Front. Microbiol.">
        <title>Comparative Genomic Analysis Revealed Distinct Molecular Components and Organization of CO2-Concentrating Mechanism in Thermophilic Cyanobacteria.</title>
        <authorList>
            <person name="Tang J."/>
            <person name="Zhou H."/>
            <person name="Yao D."/>
            <person name="Riaz S."/>
            <person name="You D."/>
            <person name="Klepacz-Smolka A."/>
            <person name="Daroch M."/>
        </authorList>
    </citation>
    <scope>NUCLEOTIDE SEQUENCE [LARGE SCALE GENOMIC DNA]</scope>
    <source>
        <strain evidence="3">PCC 6715</strain>
    </source>
</reference>
<dbReference type="CDD" id="cd00588">
    <property type="entry name" value="CheW_like"/>
    <property type="match status" value="1"/>
</dbReference>
<feature type="domain" description="CheW-like" evidence="1">
    <location>
        <begin position="199"/>
        <end position="336"/>
    </location>
</feature>
<dbReference type="GO" id="GO:0005829">
    <property type="term" value="C:cytosol"/>
    <property type="evidence" value="ECO:0007669"/>
    <property type="project" value="TreeGrafter"/>
</dbReference>
<dbReference type="InterPro" id="IPR039315">
    <property type="entry name" value="CheW"/>
</dbReference>
<evidence type="ECO:0000313" key="3">
    <source>
        <dbReference type="Proteomes" id="UP000231057"/>
    </source>
</evidence>
<dbReference type="Proteomes" id="UP000231057">
    <property type="component" value="Chromosome"/>
</dbReference>